<evidence type="ECO:0000256" key="1">
    <source>
        <dbReference type="SAM" id="MobiDB-lite"/>
    </source>
</evidence>
<feature type="region of interest" description="Disordered" evidence="1">
    <location>
        <begin position="414"/>
        <end position="436"/>
    </location>
</feature>
<feature type="compositionally biased region" description="Polar residues" evidence="1">
    <location>
        <begin position="146"/>
        <end position="156"/>
    </location>
</feature>
<reference evidence="2 3" key="1">
    <citation type="journal article" date="2018" name="Sci. Rep.">
        <title>Genomic signatures of local adaptation to the degree of environmental predictability in rotifers.</title>
        <authorList>
            <person name="Franch-Gras L."/>
            <person name="Hahn C."/>
            <person name="Garcia-Roger E.M."/>
            <person name="Carmona M.J."/>
            <person name="Serra M."/>
            <person name="Gomez A."/>
        </authorList>
    </citation>
    <scope>NUCLEOTIDE SEQUENCE [LARGE SCALE GENOMIC DNA]</scope>
    <source>
        <strain evidence="2">HYR1</strain>
    </source>
</reference>
<comment type="caution">
    <text evidence="2">The sequence shown here is derived from an EMBL/GenBank/DDBJ whole genome shotgun (WGS) entry which is preliminary data.</text>
</comment>
<evidence type="ECO:0000313" key="2">
    <source>
        <dbReference type="EMBL" id="RMZ97311.1"/>
    </source>
</evidence>
<keyword evidence="3" id="KW-1185">Reference proteome</keyword>
<protein>
    <submittedName>
        <fullName evidence="2">Uncharacterized protein</fullName>
    </submittedName>
</protein>
<feature type="compositionally biased region" description="Polar residues" evidence="1">
    <location>
        <begin position="102"/>
        <end position="136"/>
    </location>
</feature>
<organism evidence="2 3">
    <name type="scientific">Brachionus plicatilis</name>
    <name type="common">Marine rotifer</name>
    <name type="synonym">Brachionus muelleri</name>
    <dbReference type="NCBI Taxonomy" id="10195"/>
    <lineage>
        <taxon>Eukaryota</taxon>
        <taxon>Metazoa</taxon>
        <taxon>Spiralia</taxon>
        <taxon>Gnathifera</taxon>
        <taxon>Rotifera</taxon>
        <taxon>Eurotatoria</taxon>
        <taxon>Monogononta</taxon>
        <taxon>Pseudotrocha</taxon>
        <taxon>Ploima</taxon>
        <taxon>Brachionidae</taxon>
        <taxon>Brachionus</taxon>
    </lineage>
</organism>
<dbReference type="Proteomes" id="UP000276133">
    <property type="component" value="Unassembled WGS sequence"/>
</dbReference>
<feature type="region of interest" description="Disordered" evidence="1">
    <location>
        <begin position="202"/>
        <end position="234"/>
    </location>
</feature>
<dbReference type="EMBL" id="REGN01011496">
    <property type="protein sequence ID" value="RMZ97311.1"/>
    <property type="molecule type" value="Genomic_DNA"/>
</dbReference>
<feature type="region of interest" description="Disordered" evidence="1">
    <location>
        <begin position="19"/>
        <end position="40"/>
    </location>
</feature>
<accession>A0A3M7PDX8</accession>
<proteinExistence type="predicted"/>
<feature type="region of interest" description="Disordered" evidence="1">
    <location>
        <begin position="81"/>
        <end position="163"/>
    </location>
</feature>
<gene>
    <name evidence="2" type="ORF">BpHYR1_019155</name>
</gene>
<evidence type="ECO:0000313" key="3">
    <source>
        <dbReference type="Proteomes" id="UP000276133"/>
    </source>
</evidence>
<feature type="compositionally biased region" description="Basic residues" evidence="1">
    <location>
        <begin position="422"/>
        <end position="433"/>
    </location>
</feature>
<sequence length="486" mass="56023">MSTKSFNYIDKVSVLKENINKSNNSDDSSQSSKQTESLSAIKKKFEANSSQEIDEFEDFFKSKPVFKRDFRFKSLKFEPNLSVKNKPVPNSYPKPSLIEPSSPKTKTTFELNNNPFDKPNQNIKRSFFISKNTMESGATKMEENTDNQSSDSPNSSKEPKLSFYKKDFPINEEKSTEAKNSHESSPVNFGMTIQERMAALRKNGEEDWRKRSTSTSNEEKPISGSNLVRQQKEQLKQQLNQINIASRSNSNIKRNVLVPFLNEIKATQKHENLSDDNEELNIKKNKISQSNESLDIIVSHNQNILDKPPIKIQEKRPSPIKQSKLSRIHSAGSDTDSILTRNTMAISKNNVNKYKPEKVEIFSTDSEMDSFFKDDILNKNLLSSNSSGNKTDDNTMNEEFDEEEFDQIVSDAKRLTQESRARPHRKTKSKGNHLKNLQNRIDIKNEYEQRHLPIVVDELTEEEQRQIREQADLVNEITRMNRLNKN</sequence>
<dbReference type="AlphaFoldDB" id="A0A3M7PDX8"/>
<name>A0A3M7PDX8_BRAPC</name>
<feature type="compositionally biased region" description="Low complexity" evidence="1">
    <location>
        <begin position="21"/>
        <end position="34"/>
    </location>
</feature>